<reference evidence="6" key="4">
    <citation type="journal article" date="2018" name="Nat. Plants">
        <title>Whole-genome landscape of Medicago truncatula symbiotic genes.</title>
        <authorList>
            <person name="Pecrix Y."/>
            <person name="Staton S.E."/>
            <person name="Sallet E."/>
            <person name="Lelandais-Briere C."/>
            <person name="Moreau S."/>
            <person name="Carrere S."/>
            <person name="Blein T."/>
            <person name="Jardinaud M.F."/>
            <person name="Latrasse D."/>
            <person name="Zouine M."/>
            <person name="Zahm M."/>
            <person name="Kreplak J."/>
            <person name="Mayjonade B."/>
            <person name="Satge C."/>
            <person name="Perez M."/>
            <person name="Cauet S."/>
            <person name="Marande W."/>
            <person name="Chantry-Darmon C."/>
            <person name="Lopez-Roques C."/>
            <person name="Bouchez O."/>
            <person name="Berard A."/>
            <person name="Debelle F."/>
            <person name="Munos S."/>
            <person name="Bendahmane A."/>
            <person name="Berges H."/>
            <person name="Niebel A."/>
            <person name="Buitink J."/>
            <person name="Frugier F."/>
            <person name="Benhamed M."/>
            <person name="Crespi M."/>
            <person name="Gouzy J."/>
            <person name="Gamas P."/>
        </authorList>
    </citation>
    <scope>NUCLEOTIDE SEQUENCE [LARGE SCALE GENOMIC DNA]</scope>
    <source>
        <strain evidence="6">cv. Jemalong A17</strain>
    </source>
</reference>
<sequence>MCNRKRGGEVQEEEWLNNALNQTQTKELTTKKKERREPPGEMLRSALQSQKFHCGSRKERCVIQTI</sequence>
<name>G7J678_MEDTR</name>
<protein>
    <submittedName>
        <fullName evidence="2 4">Uncharacterized protein</fullName>
    </submittedName>
</protein>
<reference evidence="2 5" key="1">
    <citation type="journal article" date="2011" name="Nature">
        <title>The Medicago genome provides insight into the evolution of rhizobial symbioses.</title>
        <authorList>
            <person name="Young N.D."/>
            <person name="Debelle F."/>
            <person name="Oldroyd G.E."/>
            <person name="Geurts R."/>
            <person name="Cannon S.B."/>
            <person name="Udvardi M.K."/>
            <person name="Benedito V.A."/>
            <person name="Mayer K.F."/>
            <person name="Gouzy J."/>
            <person name="Schoof H."/>
            <person name="Van de Peer Y."/>
            <person name="Proost S."/>
            <person name="Cook D.R."/>
            <person name="Meyers B.C."/>
            <person name="Spannagl M."/>
            <person name="Cheung F."/>
            <person name="De Mita S."/>
            <person name="Krishnakumar V."/>
            <person name="Gundlach H."/>
            <person name="Zhou S."/>
            <person name="Mudge J."/>
            <person name="Bharti A.K."/>
            <person name="Murray J.D."/>
            <person name="Naoumkina M.A."/>
            <person name="Rosen B."/>
            <person name="Silverstein K.A."/>
            <person name="Tang H."/>
            <person name="Rombauts S."/>
            <person name="Zhao P.X."/>
            <person name="Zhou P."/>
            <person name="Barbe V."/>
            <person name="Bardou P."/>
            <person name="Bechner M."/>
            <person name="Bellec A."/>
            <person name="Berger A."/>
            <person name="Berges H."/>
            <person name="Bidwell S."/>
            <person name="Bisseling T."/>
            <person name="Choisne N."/>
            <person name="Couloux A."/>
            <person name="Denny R."/>
            <person name="Deshpande S."/>
            <person name="Dai X."/>
            <person name="Doyle J.J."/>
            <person name="Dudez A.M."/>
            <person name="Farmer A.D."/>
            <person name="Fouteau S."/>
            <person name="Franken C."/>
            <person name="Gibelin C."/>
            <person name="Gish J."/>
            <person name="Goldstein S."/>
            <person name="Gonzalez A.J."/>
            <person name="Green P.J."/>
            <person name="Hallab A."/>
            <person name="Hartog M."/>
            <person name="Hua A."/>
            <person name="Humphray S.J."/>
            <person name="Jeong D.H."/>
            <person name="Jing Y."/>
            <person name="Jocker A."/>
            <person name="Kenton S.M."/>
            <person name="Kim D.J."/>
            <person name="Klee K."/>
            <person name="Lai H."/>
            <person name="Lang C."/>
            <person name="Lin S."/>
            <person name="Macmil S.L."/>
            <person name="Magdelenat G."/>
            <person name="Matthews L."/>
            <person name="McCorrison J."/>
            <person name="Monaghan E.L."/>
            <person name="Mun J.H."/>
            <person name="Najar F.Z."/>
            <person name="Nicholson C."/>
            <person name="Noirot C."/>
            <person name="O'Bleness M."/>
            <person name="Paule C.R."/>
            <person name="Poulain J."/>
            <person name="Prion F."/>
            <person name="Qin B."/>
            <person name="Qu C."/>
            <person name="Retzel E.F."/>
            <person name="Riddle C."/>
            <person name="Sallet E."/>
            <person name="Samain S."/>
            <person name="Samson N."/>
            <person name="Sanders I."/>
            <person name="Saurat O."/>
            <person name="Scarpelli C."/>
            <person name="Schiex T."/>
            <person name="Segurens B."/>
            <person name="Severin A.J."/>
            <person name="Sherrier D.J."/>
            <person name="Shi R."/>
            <person name="Sims S."/>
            <person name="Singer S.R."/>
            <person name="Sinharoy S."/>
            <person name="Sterck L."/>
            <person name="Viollet A."/>
            <person name="Wang B.B."/>
            <person name="Wang K."/>
            <person name="Wang M."/>
            <person name="Wang X."/>
            <person name="Warfsmann J."/>
            <person name="Weissenbach J."/>
            <person name="White D.D."/>
            <person name="White J.D."/>
            <person name="Wiley G.B."/>
            <person name="Wincker P."/>
            <person name="Xing Y."/>
            <person name="Yang L."/>
            <person name="Yao Z."/>
            <person name="Ying F."/>
            <person name="Zhai J."/>
            <person name="Zhou L."/>
            <person name="Zuber A."/>
            <person name="Denarie J."/>
            <person name="Dixon R.A."/>
            <person name="May G.D."/>
            <person name="Schwartz D.C."/>
            <person name="Rogers J."/>
            <person name="Quetier F."/>
            <person name="Town C.D."/>
            <person name="Roe B.A."/>
        </authorList>
    </citation>
    <scope>NUCLEOTIDE SEQUENCE [LARGE SCALE GENOMIC DNA]</scope>
    <source>
        <strain evidence="2">A17</strain>
        <strain evidence="4 5">cv. Jemalong A17</strain>
    </source>
</reference>
<reference evidence="3" key="5">
    <citation type="journal article" date="2018" name="Nat. Plants">
        <title>Whole-genome landscape of Medicago truncatula symbiotic genes.</title>
        <authorList>
            <person name="Pecrix Y."/>
            <person name="Gamas P."/>
            <person name="Carrere S."/>
        </authorList>
    </citation>
    <scope>NUCLEOTIDE SEQUENCE</scope>
    <source>
        <tissue evidence="3">Leaves</tissue>
    </source>
</reference>
<reference evidence="2 5" key="2">
    <citation type="journal article" date="2014" name="BMC Genomics">
        <title>An improved genome release (version Mt4.0) for the model legume Medicago truncatula.</title>
        <authorList>
            <person name="Tang H."/>
            <person name="Krishnakumar V."/>
            <person name="Bidwell S."/>
            <person name="Rosen B."/>
            <person name="Chan A."/>
            <person name="Zhou S."/>
            <person name="Gentzbittel L."/>
            <person name="Childs K.L."/>
            <person name="Yandell M."/>
            <person name="Gundlach H."/>
            <person name="Mayer K.F."/>
            <person name="Schwartz D.C."/>
            <person name="Town C.D."/>
        </authorList>
    </citation>
    <scope>GENOME REANNOTATION</scope>
    <source>
        <strain evidence="4 5">cv. Jemalong A17</strain>
    </source>
</reference>
<reference evidence="4" key="3">
    <citation type="submission" date="2015-04" db="UniProtKB">
        <authorList>
            <consortium name="EnsemblPlants"/>
        </authorList>
    </citation>
    <scope>IDENTIFICATION</scope>
    <source>
        <strain evidence="4">cv. Jemalong A17</strain>
    </source>
</reference>
<dbReference type="Proteomes" id="UP000002051">
    <property type="component" value="Chromosome 3"/>
</dbReference>
<feature type="compositionally biased region" description="Basic and acidic residues" evidence="1">
    <location>
        <begin position="28"/>
        <end position="39"/>
    </location>
</feature>
<accession>G7J678</accession>
<dbReference type="Proteomes" id="UP000265566">
    <property type="component" value="Chromosome 3"/>
</dbReference>
<organism evidence="2 5">
    <name type="scientific">Medicago truncatula</name>
    <name type="common">Barrel medic</name>
    <name type="synonym">Medicago tribuloides</name>
    <dbReference type="NCBI Taxonomy" id="3880"/>
    <lineage>
        <taxon>Eukaryota</taxon>
        <taxon>Viridiplantae</taxon>
        <taxon>Streptophyta</taxon>
        <taxon>Embryophyta</taxon>
        <taxon>Tracheophyta</taxon>
        <taxon>Spermatophyta</taxon>
        <taxon>Magnoliopsida</taxon>
        <taxon>eudicotyledons</taxon>
        <taxon>Gunneridae</taxon>
        <taxon>Pentapetalae</taxon>
        <taxon>rosids</taxon>
        <taxon>fabids</taxon>
        <taxon>Fabales</taxon>
        <taxon>Fabaceae</taxon>
        <taxon>Papilionoideae</taxon>
        <taxon>50 kb inversion clade</taxon>
        <taxon>NPAAA clade</taxon>
        <taxon>Hologalegina</taxon>
        <taxon>IRL clade</taxon>
        <taxon>Trifolieae</taxon>
        <taxon>Medicago</taxon>
    </lineage>
</organism>
<dbReference type="Gramene" id="rna18063">
    <property type="protein sequence ID" value="RHN69580.1"/>
    <property type="gene ID" value="gene18063"/>
</dbReference>
<proteinExistence type="predicted"/>
<dbReference type="EMBL" id="PSQE01000003">
    <property type="protein sequence ID" value="RHN69580.1"/>
    <property type="molecule type" value="Genomic_DNA"/>
</dbReference>
<evidence type="ECO:0000313" key="5">
    <source>
        <dbReference type="Proteomes" id="UP000002051"/>
    </source>
</evidence>
<evidence type="ECO:0000313" key="3">
    <source>
        <dbReference type="EMBL" id="RHN69580.1"/>
    </source>
</evidence>
<evidence type="ECO:0000313" key="6">
    <source>
        <dbReference type="Proteomes" id="UP000265566"/>
    </source>
</evidence>
<dbReference type="HOGENOM" id="CLU_2834963_0_0_1"/>
<keyword evidence="5" id="KW-1185">Reference proteome</keyword>
<dbReference type="PaxDb" id="3880-AES72422"/>
<evidence type="ECO:0000256" key="1">
    <source>
        <dbReference type="SAM" id="MobiDB-lite"/>
    </source>
</evidence>
<dbReference type="EMBL" id="CM001219">
    <property type="protein sequence ID" value="AES72422.1"/>
    <property type="molecule type" value="Genomic_DNA"/>
</dbReference>
<evidence type="ECO:0000313" key="4">
    <source>
        <dbReference type="EnsemblPlants" id="AES72422"/>
    </source>
</evidence>
<feature type="region of interest" description="Disordered" evidence="1">
    <location>
        <begin position="1"/>
        <end position="49"/>
    </location>
</feature>
<evidence type="ECO:0000313" key="2">
    <source>
        <dbReference type="EMBL" id="AES72422.1"/>
    </source>
</evidence>
<gene>
    <name evidence="2" type="ordered locus">MTR_3g090620</name>
    <name evidence="3" type="ORF">MtrunA17_Chr3g0126231</name>
</gene>
<dbReference type="EnsemblPlants" id="AES72422">
    <property type="protein sequence ID" value="AES72422"/>
    <property type="gene ID" value="MTR_3g090620"/>
</dbReference>
<dbReference type="AlphaFoldDB" id="G7J678"/>